<dbReference type="InterPro" id="IPR051846">
    <property type="entry name" value="SH2_domain_adapters"/>
</dbReference>
<dbReference type="PANTHER" id="PTHR15127">
    <property type="entry name" value="HEAVYWEIGHT, ISOFORM A"/>
    <property type="match status" value="1"/>
</dbReference>
<accession>A0A016WXH2</accession>
<dbReference type="PROSITE" id="PS50001">
    <property type="entry name" value="SH2"/>
    <property type="match status" value="1"/>
</dbReference>
<dbReference type="GO" id="GO:0001784">
    <property type="term" value="F:phosphotyrosine residue binding"/>
    <property type="evidence" value="ECO:0007669"/>
    <property type="project" value="TreeGrafter"/>
</dbReference>
<evidence type="ECO:0000256" key="2">
    <source>
        <dbReference type="PROSITE-ProRule" id="PRU00191"/>
    </source>
</evidence>
<comment type="caution">
    <text evidence="4">The sequence shown here is derived from an EMBL/GenBank/DDBJ whole genome shotgun (WGS) entry which is preliminary data.</text>
</comment>
<dbReference type="EMBL" id="JARK01000059">
    <property type="protein sequence ID" value="EYC44499.1"/>
    <property type="molecule type" value="Genomic_DNA"/>
</dbReference>
<evidence type="ECO:0000259" key="3">
    <source>
        <dbReference type="PROSITE" id="PS50001"/>
    </source>
</evidence>
<dbReference type="PANTHER" id="PTHR15127:SF32">
    <property type="entry name" value="HEAVYWEIGHT, ISOFORM A"/>
    <property type="match status" value="1"/>
</dbReference>
<sequence length="243" mass="27463">MKWMRVIQYRSCVASFIRLLNSPCIIHSHCSRELSRRNALRAPCYTVRMSVFQEDVPELMEEDHYDTPWEFLARPNSVRLSAIDAALFAKGPSVSAESPQPSPLPHSPSFSHHLVHIGNSPIESKRNSLRSERPRRVDAVNEEETLLERNIDRVGAEKLLESRGLGDFLLRSRGEGSAALSLRGATGVLHIKLERRGDKWVIGEGPCFRSISSAVHYYRRHPLPIRGSDHLLLNASLTNTVRL</sequence>
<organism evidence="4 5">
    <name type="scientific">Ancylostoma ceylanicum</name>
    <dbReference type="NCBI Taxonomy" id="53326"/>
    <lineage>
        <taxon>Eukaryota</taxon>
        <taxon>Metazoa</taxon>
        <taxon>Ecdysozoa</taxon>
        <taxon>Nematoda</taxon>
        <taxon>Chromadorea</taxon>
        <taxon>Rhabditida</taxon>
        <taxon>Rhabditina</taxon>
        <taxon>Rhabditomorpha</taxon>
        <taxon>Strongyloidea</taxon>
        <taxon>Ancylostomatidae</taxon>
        <taxon>Ancylostomatinae</taxon>
        <taxon>Ancylostoma</taxon>
    </lineage>
</organism>
<reference evidence="5" key="1">
    <citation type="journal article" date="2015" name="Nat. Genet.">
        <title>The genome and transcriptome of the zoonotic hookworm Ancylostoma ceylanicum identify infection-specific gene families.</title>
        <authorList>
            <person name="Schwarz E.M."/>
            <person name="Hu Y."/>
            <person name="Antoshechkin I."/>
            <person name="Miller M.M."/>
            <person name="Sternberg P.W."/>
            <person name="Aroian R.V."/>
        </authorList>
    </citation>
    <scope>NUCLEOTIDE SEQUENCE</scope>
    <source>
        <strain evidence="5">HY135</strain>
    </source>
</reference>
<dbReference type="OrthoDB" id="5914531at2759"/>
<evidence type="ECO:0000256" key="1">
    <source>
        <dbReference type="ARBA" id="ARBA00022999"/>
    </source>
</evidence>
<gene>
    <name evidence="4" type="primary">Acey_s0459.g1832</name>
    <name evidence="4" type="synonym">Acey-Y87G2A.17</name>
    <name evidence="4" type="ORF">Y032_0459g1832</name>
</gene>
<keyword evidence="1 2" id="KW-0727">SH2 domain</keyword>
<dbReference type="Gene3D" id="3.30.505.10">
    <property type="entry name" value="SH2 domain"/>
    <property type="match status" value="1"/>
</dbReference>
<protein>
    <recommendedName>
        <fullName evidence="3">SH2 domain-containing protein</fullName>
    </recommendedName>
</protein>
<feature type="domain" description="SH2" evidence="3">
    <location>
        <begin position="146"/>
        <end position="241"/>
    </location>
</feature>
<keyword evidence="5" id="KW-1185">Reference proteome</keyword>
<proteinExistence type="predicted"/>
<dbReference type="STRING" id="53326.A0A016WXH2"/>
<dbReference type="Pfam" id="PF00017">
    <property type="entry name" value="SH2"/>
    <property type="match status" value="1"/>
</dbReference>
<evidence type="ECO:0000313" key="4">
    <source>
        <dbReference type="EMBL" id="EYC44499.1"/>
    </source>
</evidence>
<dbReference type="Proteomes" id="UP000024635">
    <property type="component" value="Unassembled WGS sequence"/>
</dbReference>
<dbReference type="SMART" id="SM00252">
    <property type="entry name" value="SH2"/>
    <property type="match status" value="1"/>
</dbReference>
<dbReference type="InterPro" id="IPR036860">
    <property type="entry name" value="SH2_dom_sf"/>
</dbReference>
<evidence type="ECO:0000313" key="5">
    <source>
        <dbReference type="Proteomes" id="UP000024635"/>
    </source>
</evidence>
<name>A0A016WXH2_9BILA</name>
<dbReference type="SUPFAM" id="SSF55550">
    <property type="entry name" value="SH2 domain"/>
    <property type="match status" value="1"/>
</dbReference>
<dbReference type="AlphaFoldDB" id="A0A016WXH2"/>
<dbReference type="InterPro" id="IPR000980">
    <property type="entry name" value="SH2"/>
</dbReference>